<name>A0A2H0UK19_9BACT</name>
<dbReference type="EMBL" id="PFBD01000028">
    <property type="protein sequence ID" value="PIR86752.1"/>
    <property type="molecule type" value="Genomic_DNA"/>
</dbReference>
<dbReference type="AlphaFoldDB" id="A0A2H0UK19"/>
<proteinExistence type="predicted"/>
<comment type="caution">
    <text evidence="1">The sequence shown here is derived from an EMBL/GenBank/DDBJ whole genome shotgun (WGS) entry which is preliminary data.</text>
</comment>
<reference evidence="2" key="1">
    <citation type="submission" date="2017-09" db="EMBL/GenBank/DDBJ databases">
        <title>Depth-based differentiation of microbial function through sediment-hosted aquifers and enrichment of novel symbionts in the deep terrestrial subsurface.</title>
        <authorList>
            <person name="Probst A.J."/>
            <person name="Ladd B."/>
            <person name="Jarett J.K."/>
            <person name="Geller-Mcgrath D.E."/>
            <person name="Sieber C.M.K."/>
            <person name="Emerson J.B."/>
            <person name="Anantharaman K."/>
            <person name="Thomas B.C."/>
            <person name="Malmstrom R."/>
            <person name="Stieglmeier M."/>
            <person name="Klingl A."/>
            <person name="Woyke T."/>
            <person name="Ryan C.M."/>
            <person name="Banfield J.F."/>
        </authorList>
    </citation>
    <scope>NUCLEOTIDE SEQUENCE [LARGE SCALE GENOMIC DNA]</scope>
</reference>
<dbReference type="Proteomes" id="UP000229526">
    <property type="component" value="Unassembled WGS sequence"/>
</dbReference>
<evidence type="ECO:0000313" key="1">
    <source>
        <dbReference type="EMBL" id="PIR86752.1"/>
    </source>
</evidence>
<dbReference type="SUPFAM" id="SSF51182">
    <property type="entry name" value="RmlC-like cupins"/>
    <property type="match status" value="1"/>
</dbReference>
<sequence length="196" mass="21209">MPPWGCAHRGSDPSDPVQFVKKMILSHLARMIRDGTNGPFTVDSRQLGGVGARISWLDPEVKRRVCNTGFYFGPDPNAVEIMMMRGMAGPPAIHRHHRGDSMLLVLGPEQGFPEPTGVTLMGTPRVGEGSVEITPHRNPPGTFIYVSPGTVHGFFSEVDDGLVAIGIQDPPIRVGDEFDIEDLTLEADGKTVLLAT</sequence>
<evidence type="ECO:0000313" key="2">
    <source>
        <dbReference type="Proteomes" id="UP000229526"/>
    </source>
</evidence>
<protein>
    <submittedName>
        <fullName evidence="1">Uncharacterized protein</fullName>
    </submittedName>
</protein>
<accession>A0A2H0UK19</accession>
<gene>
    <name evidence="1" type="ORF">COU11_04565</name>
</gene>
<organism evidence="1 2">
    <name type="scientific">Candidatus Harrisonbacteria bacterium CG10_big_fil_rev_8_21_14_0_10_49_15</name>
    <dbReference type="NCBI Taxonomy" id="1974587"/>
    <lineage>
        <taxon>Bacteria</taxon>
        <taxon>Candidatus Harrisoniibacteriota</taxon>
    </lineage>
</organism>
<dbReference type="InterPro" id="IPR011051">
    <property type="entry name" value="RmlC_Cupin_sf"/>
</dbReference>